<dbReference type="EMBL" id="NKCL01000329">
    <property type="protein sequence ID" value="RSL75807.1"/>
    <property type="molecule type" value="Genomic_DNA"/>
</dbReference>
<dbReference type="AlphaFoldDB" id="A0A428RE54"/>
<name>A0A428RE54_9HYPO</name>
<accession>A0A428RE54</accession>
<feature type="region of interest" description="Disordered" evidence="1">
    <location>
        <begin position="56"/>
        <end position="102"/>
    </location>
</feature>
<evidence type="ECO:0000313" key="2">
    <source>
        <dbReference type="EMBL" id="RSL75807.1"/>
    </source>
</evidence>
<proteinExistence type="predicted"/>
<sequence>MLPVPITSRMAAISTGAVIKAGALTKGMGAVTTTASMKSATTNLATTTGRINRWRENWAKTAQQESQLPEPPPPLLLPPPSRQRQQRPPPSPSSALLWEDPHPIPNSLGKDSRYMGKGYAWAFLLLLFAASLSDYRRRKQQSLANLAPSLQTLKLENDEQ</sequence>
<evidence type="ECO:0000313" key="3">
    <source>
        <dbReference type="Proteomes" id="UP000287972"/>
    </source>
</evidence>
<protein>
    <submittedName>
        <fullName evidence="2">Uncharacterized protein</fullName>
    </submittedName>
</protein>
<evidence type="ECO:0000256" key="1">
    <source>
        <dbReference type="SAM" id="MobiDB-lite"/>
    </source>
</evidence>
<reference evidence="2 3" key="1">
    <citation type="submission" date="2017-06" db="EMBL/GenBank/DDBJ databases">
        <title>Comparative genomic analysis of Ambrosia Fusariam Clade fungi.</title>
        <authorList>
            <person name="Stajich J.E."/>
            <person name="Carrillo J."/>
            <person name="Kijimoto T."/>
            <person name="Eskalen A."/>
            <person name="O'Donnell K."/>
            <person name="Kasson M."/>
        </authorList>
    </citation>
    <scope>NUCLEOTIDE SEQUENCE [LARGE SCALE GENOMIC DNA]</scope>
    <source>
        <strain evidence="2 3">NRRL62606</strain>
    </source>
</reference>
<feature type="compositionally biased region" description="Pro residues" evidence="1">
    <location>
        <begin position="69"/>
        <end position="92"/>
    </location>
</feature>
<gene>
    <name evidence="2" type="ORF">CEP51_010544</name>
</gene>
<organism evidence="2 3">
    <name type="scientific">Fusarium floridanum</name>
    <dbReference type="NCBI Taxonomy" id="1325733"/>
    <lineage>
        <taxon>Eukaryota</taxon>
        <taxon>Fungi</taxon>
        <taxon>Dikarya</taxon>
        <taxon>Ascomycota</taxon>
        <taxon>Pezizomycotina</taxon>
        <taxon>Sordariomycetes</taxon>
        <taxon>Hypocreomycetidae</taxon>
        <taxon>Hypocreales</taxon>
        <taxon>Nectriaceae</taxon>
        <taxon>Fusarium</taxon>
        <taxon>Fusarium solani species complex</taxon>
    </lineage>
</organism>
<comment type="caution">
    <text evidence="2">The sequence shown here is derived from an EMBL/GenBank/DDBJ whole genome shotgun (WGS) entry which is preliminary data.</text>
</comment>
<keyword evidence="3" id="KW-1185">Reference proteome</keyword>
<dbReference type="Proteomes" id="UP000287972">
    <property type="component" value="Unassembled WGS sequence"/>
</dbReference>